<evidence type="ECO:0000313" key="2">
    <source>
        <dbReference type="EMBL" id="EYE89645.1"/>
    </source>
</evidence>
<gene>
    <name evidence="2" type="ORF">Q428_01090</name>
</gene>
<reference evidence="2 3" key="1">
    <citation type="journal article" date="2014" name="Genome Announc.">
        <title>Draft Genome Sequence of Fervidicella metallireducens Strain AeBT, an Iron-Reducing Thermoanaerobe from the Great Artesian Basin.</title>
        <authorList>
            <person name="Patel B.K."/>
        </authorList>
    </citation>
    <scope>NUCLEOTIDE SEQUENCE [LARGE SCALE GENOMIC DNA]</scope>
    <source>
        <strain evidence="2 3">AeB</strain>
    </source>
</reference>
<keyword evidence="3" id="KW-1185">Reference proteome</keyword>
<evidence type="ECO:0000313" key="3">
    <source>
        <dbReference type="Proteomes" id="UP000019681"/>
    </source>
</evidence>
<dbReference type="EMBL" id="AZQP01000002">
    <property type="protein sequence ID" value="EYE89645.1"/>
    <property type="molecule type" value="Genomic_DNA"/>
</dbReference>
<keyword evidence="2" id="KW-0946">Virion</keyword>
<dbReference type="PIRSF" id="PIRSF010606">
    <property type="entry name" value="Spore_coat_CotJB"/>
    <property type="match status" value="1"/>
</dbReference>
<proteinExistence type="predicted"/>
<feature type="domain" description="Protein CotJB" evidence="1">
    <location>
        <begin position="9"/>
        <end position="83"/>
    </location>
</feature>
<dbReference type="OrthoDB" id="9804099at2"/>
<dbReference type="InterPro" id="IPR024207">
    <property type="entry name" value="CotJB_dom"/>
</dbReference>
<dbReference type="Pfam" id="PF12652">
    <property type="entry name" value="CotJB"/>
    <property type="match status" value="1"/>
</dbReference>
<dbReference type="Proteomes" id="UP000019681">
    <property type="component" value="Unassembled WGS sequence"/>
</dbReference>
<keyword evidence="2" id="KW-0167">Capsid protein</keyword>
<name>A0A017S0E9_9CLOT</name>
<organism evidence="2 3">
    <name type="scientific">Fervidicella metallireducens AeB</name>
    <dbReference type="NCBI Taxonomy" id="1403537"/>
    <lineage>
        <taxon>Bacteria</taxon>
        <taxon>Bacillati</taxon>
        <taxon>Bacillota</taxon>
        <taxon>Clostridia</taxon>
        <taxon>Eubacteriales</taxon>
        <taxon>Clostridiaceae</taxon>
        <taxon>Fervidicella</taxon>
    </lineage>
</organism>
<dbReference type="STRING" id="1403537.Q428_01090"/>
<evidence type="ECO:0000259" key="1">
    <source>
        <dbReference type="Pfam" id="PF12652"/>
    </source>
</evidence>
<protein>
    <submittedName>
        <fullName evidence="2">Spore coat protein</fullName>
    </submittedName>
</protein>
<dbReference type="InterPro" id="IPR016571">
    <property type="entry name" value="Spore_coat_assembly_CotJB"/>
</dbReference>
<accession>A0A017S0E9</accession>
<comment type="caution">
    <text evidence="2">The sequence shown here is derived from an EMBL/GenBank/DDBJ whole genome shotgun (WGS) entry which is preliminary data.</text>
</comment>
<sequence length="95" mass="11625">MKNENERFDLLKRLTAARFMVEDLHLYLDTHPNDREAIAKFNSYLMQTKKLRESYEKSYGMLTAHDSFSQYPWQWINEPWPWDYEANFELNRGEN</sequence>
<dbReference type="AlphaFoldDB" id="A0A017S0E9"/>
<dbReference type="RefSeq" id="WP_035377375.1">
    <property type="nucleotide sequence ID" value="NZ_AZQP01000002.1"/>
</dbReference>